<dbReference type="KEGG" id="dsa:Desal_2723"/>
<name>C6BZE0_MARSD</name>
<feature type="transmembrane region" description="Helical" evidence="1">
    <location>
        <begin position="102"/>
        <end position="120"/>
    </location>
</feature>
<organism evidence="2 3">
    <name type="scientific">Maridesulfovibrio salexigens (strain ATCC 14822 / DSM 2638 / NCIMB 8403 / VKM B-1763)</name>
    <name type="common">Desulfovibrio salexigens</name>
    <dbReference type="NCBI Taxonomy" id="526222"/>
    <lineage>
        <taxon>Bacteria</taxon>
        <taxon>Pseudomonadati</taxon>
        <taxon>Thermodesulfobacteriota</taxon>
        <taxon>Desulfovibrionia</taxon>
        <taxon>Desulfovibrionales</taxon>
        <taxon>Desulfovibrionaceae</taxon>
        <taxon>Maridesulfovibrio</taxon>
    </lineage>
</organism>
<dbReference type="RefSeq" id="WP_015852593.1">
    <property type="nucleotide sequence ID" value="NC_012881.1"/>
</dbReference>
<dbReference type="EMBL" id="CP001649">
    <property type="protein sequence ID" value="ACS80777.1"/>
    <property type="molecule type" value="Genomic_DNA"/>
</dbReference>
<dbReference type="OrthoDB" id="5471546at2"/>
<gene>
    <name evidence="2" type="ordered locus">Desal_2723</name>
</gene>
<sequence length="325" mass="35539">MNIPMEPIRLTAMMSAQMLPKALVDFATLAAIGAPIMAVILEITAKARKKIFYDKLAQQVTALTLVLYLLFTICLGSAAAFFSRQMPWLKDWFINPASPVMMFYITLGIALAGLLPYKYSWKKLKKSKPLHIVLGTVGALGGVASIHVATVIMQKFFTLQIESPTPAVPAVPFYTHFQQIPGKAGLCLAGIYLIMALAFAATAAGLYLVLRRNKDDFGRDYYKFTLPVVARWALFPSLLQLAASAGVIYYICGPNIATLYQNLPVAISFGTSLLLTIICCAIWIVTWRSETPMRHKIGLGLAPLLVILAHATLMAGTMSLYLSLS</sequence>
<proteinExistence type="predicted"/>
<evidence type="ECO:0000256" key="1">
    <source>
        <dbReference type="SAM" id="Phobius"/>
    </source>
</evidence>
<feature type="transmembrane region" description="Helical" evidence="1">
    <location>
        <begin position="263"/>
        <end position="285"/>
    </location>
</feature>
<feature type="transmembrane region" description="Helical" evidence="1">
    <location>
        <begin position="62"/>
        <end position="82"/>
    </location>
</feature>
<keyword evidence="1" id="KW-0472">Membrane</keyword>
<keyword evidence="3" id="KW-1185">Reference proteome</keyword>
<dbReference type="AlphaFoldDB" id="C6BZE0"/>
<keyword evidence="1" id="KW-1133">Transmembrane helix</keyword>
<feature type="transmembrane region" description="Helical" evidence="1">
    <location>
        <begin position="22"/>
        <end position="41"/>
    </location>
</feature>
<dbReference type="eggNOG" id="ENOG50349RW">
    <property type="taxonomic scope" value="Bacteria"/>
</dbReference>
<feature type="transmembrane region" description="Helical" evidence="1">
    <location>
        <begin position="132"/>
        <end position="153"/>
    </location>
</feature>
<keyword evidence="1" id="KW-0812">Transmembrane</keyword>
<feature type="transmembrane region" description="Helical" evidence="1">
    <location>
        <begin position="231"/>
        <end position="251"/>
    </location>
</feature>
<accession>C6BZE0</accession>
<dbReference type="HOGENOM" id="CLU_058788_0_0_7"/>
<evidence type="ECO:0000313" key="3">
    <source>
        <dbReference type="Proteomes" id="UP000002601"/>
    </source>
</evidence>
<feature type="transmembrane region" description="Helical" evidence="1">
    <location>
        <begin position="297"/>
        <end position="322"/>
    </location>
</feature>
<evidence type="ECO:0000313" key="2">
    <source>
        <dbReference type="EMBL" id="ACS80777.1"/>
    </source>
</evidence>
<feature type="transmembrane region" description="Helical" evidence="1">
    <location>
        <begin position="189"/>
        <end position="210"/>
    </location>
</feature>
<dbReference type="Proteomes" id="UP000002601">
    <property type="component" value="Chromosome"/>
</dbReference>
<reference evidence="2 3" key="1">
    <citation type="submission" date="2009-06" db="EMBL/GenBank/DDBJ databases">
        <title>Complete sequence of Desulfovibrio salexigens DSM 2638.</title>
        <authorList>
            <consortium name="US DOE Joint Genome Institute"/>
            <person name="Lucas S."/>
            <person name="Copeland A."/>
            <person name="Lapidus A."/>
            <person name="Glavina del Rio T."/>
            <person name="Tice H."/>
            <person name="Bruce D."/>
            <person name="Goodwin L."/>
            <person name="Pitluck S."/>
            <person name="Munk A.C."/>
            <person name="Brettin T."/>
            <person name="Detter J.C."/>
            <person name="Han C."/>
            <person name="Tapia R."/>
            <person name="Larimer F."/>
            <person name="Land M."/>
            <person name="Hauser L."/>
            <person name="Kyrpides N."/>
            <person name="Anderson I."/>
            <person name="Wall J.D."/>
            <person name="Arkin A.P."/>
            <person name="Dehal P."/>
            <person name="Chivian D."/>
            <person name="Giles B."/>
            <person name="Hazen T.C."/>
        </authorList>
    </citation>
    <scope>NUCLEOTIDE SEQUENCE [LARGE SCALE GENOMIC DNA]</scope>
    <source>
        <strain evidence="3">ATCC 14822 / DSM 2638 / NCIMB 8403 / VKM B-1763</strain>
    </source>
</reference>
<protein>
    <submittedName>
        <fullName evidence="2">Uncharacterized protein</fullName>
    </submittedName>
</protein>
<dbReference type="STRING" id="526222.Desal_2723"/>